<feature type="transmembrane region" description="Helical" evidence="5">
    <location>
        <begin position="6"/>
        <end position="23"/>
    </location>
</feature>
<evidence type="ECO:0000313" key="8">
    <source>
        <dbReference type="Proteomes" id="UP000002772"/>
    </source>
</evidence>
<evidence type="ECO:0000256" key="2">
    <source>
        <dbReference type="ARBA" id="ARBA00022692"/>
    </source>
</evidence>
<keyword evidence="4 5" id="KW-0472">Membrane</keyword>
<comment type="subcellular location">
    <subcellularLocation>
        <location evidence="1">Membrane</location>
        <topology evidence="1">Multi-pass membrane protein</topology>
    </subcellularLocation>
</comment>
<feature type="domain" description="NfeD-like C-terminal" evidence="6">
    <location>
        <begin position="89"/>
        <end position="146"/>
    </location>
</feature>
<protein>
    <recommendedName>
        <fullName evidence="6">NfeD-like C-terminal domain-containing protein</fullName>
    </recommendedName>
</protein>
<feature type="transmembrane region" description="Helical" evidence="5">
    <location>
        <begin position="30"/>
        <end position="48"/>
    </location>
</feature>
<dbReference type="Proteomes" id="UP000002772">
    <property type="component" value="Unassembled WGS sequence"/>
</dbReference>
<organism evidence="7 8">
    <name type="scientific">Hallella multisaccharivorax DSM 17128</name>
    <dbReference type="NCBI Taxonomy" id="688246"/>
    <lineage>
        <taxon>Bacteria</taxon>
        <taxon>Pseudomonadati</taxon>
        <taxon>Bacteroidota</taxon>
        <taxon>Bacteroidia</taxon>
        <taxon>Bacteroidales</taxon>
        <taxon>Prevotellaceae</taxon>
        <taxon>Hallella</taxon>
    </lineage>
</organism>
<sequence>MIEYFSSNLWLVWTAVCVLALILEVSSGTFYLMCFALGAAASIVVSLFGTPLWLQVLVFAGISAVCVFCVRPFAVRYLHSHHDDRPSNADALIGRKGVVIEAIAPGKPGYVKVDGDEWKAISDEPVAVGTEVRIISRESIIMRVVKA</sequence>
<dbReference type="eggNOG" id="COG1585">
    <property type="taxonomic scope" value="Bacteria"/>
</dbReference>
<gene>
    <name evidence="7" type="ORF">Premu_1288</name>
</gene>
<keyword evidence="3 5" id="KW-1133">Transmembrane helix</keyword>
<dbReference type="PANTHER" id="PTHR33507">
    <property type="entry name" value="INNER MEMBRANE PROTEIN YBBJ"/>
    <property type="match status" value="1"/>
</dbReference>
<dbReference type="InterPro" id="IPR002810">
    <property type="entry name" value="NfeD-like_C"/>
</dbReference>
<dbReference type="RefSeq" id="WP_007573975.1">
    <property type="nucleotide sequence ID" value="NZ_BPTS01000001.1"/>
</dbReference>
<keyword evidence="8" id="KW-1185">Reference proteome</keyword>
<dbReference type="InterPro" id="IPR012340">
    <property type="entry name" value="NA-bd_OB-fold"/>
</dbReference>
<dbReference type="Pfam" id="PF01957">
    <property type="entry name" value="NfeD"/>
    <property type="match status" value="1"/>
</dbReference>
<proteinExistence type="predicted"/>
<dbReference type="InterPro" id="IPR052165">
    <property type="entry name" value="Membrane_assoc_protease"/>
</dbReference>
<dbReference type="EMBL" id="GL945017">
    <property type="protein sequence ID" value="EGN56717.1"/>
    <property type="molecule type" value="Genomic_DNA"/>
</dbReference>
<dbReference type="GO" id="GO:0005886">
    <property type="term" value="C:plasma membrane"/>
    <property type="evidence" value="ECO:0007669"/>
    <property type="project" value="TreeGrafter"/>
</dbReference>
<dbReference type="PANTHER" id="PTHR33507:SF3">
    <property type="entry name" value="INNER MEMBRANE PROTEIN YBBJ"/>
    <property type="match status" value="1"/>
</dbReference>
<evidence type="ECO:0000313" key="7">
    <source>
        <dbReference type="EMBL" id="EGN56717.1"/>
    </source>
</evidence>
<feature type="transmembrane region" description="Helical" evidence="5">
    <location>
        <begin position="54"/>
        <end position="75"/>
    </location>
</feature>
<accession>F8N9S5</accession>
<name>F8N9S5_9BACT</name>
<dbReference type="Gene3D" id="2.40.50.140">
    <property type="entry name" value="Nucleic acid-binding proteins"/>
    <property type="match status" value="1"/>
</dbReference>
<dbReference type="STRING" id="688246.Premu_1288"/>
<evidence type="ECO:0000256" key="1">
    <source>
        <dbReference type="ARBA" id="ARBA00004141"/>
    </source>
</evidence>
<evidence type="ECO:0000256" key="4">
    <source>
        <dbReference type="ARBA" id="ARBA00023136"/>
    </source>
</evidence>
<dbReference type="HOGENOM" id="CLU_116732_2_0_10"/>
<dbReference type="AlphaFoldDB" id="F8N9S5"/>
<dbReference type="SUPFAM" id="SSF141322">
    <property type="entry name" value="NfeD domain-like"/>
    <property type="match status" value="1"/>
</dbReference>
<evidence type="ECO:0000259" key="6">
    <source>
        <dbReference type="Pfam" id="PF01957"/>
    </source>
</evidence>
<evidence type="ECO:0000256" key="3">
    <source>
        <dbReference type="ARBA" id="ARBA00022989"/>
    </source>
</evidence>
<dbReference type="OrthoDB" id="1119931at2"/>
<reference evidence="8" key="1">
    <citation type="journal article" date="2011" name="Stand. Genomic Sci.">
        <title>Non-contiguous finished genome sequence of the opportunistic oral pathogen Prevotella multisaccharivorax type strain (PPPA20).</title>
        <authorList>
            <person name="Pati A."/>
            <person name="Gronow S."/>
            <person name="Lu M."/>
            <person name="Lapidus A."/>
            <person name="Nolan M."/>
            <person name="Lucas S."/>
            <person name="Hammon N."/>
            <person name="Deshpande S."/>
            <person name="Cheng J.F."/>
            <person name="Tapia R."/>
            <person name="Han C."/>
            <person name="Goodwin L."/>
            <person name="Pitluck S."/>
            <person name="Liolios K."/>
            <person name="Pagani I."/>
            <person name="Mavromatis K."/>
            <person name="Mikhailova N."/>
            <person name="Huntemann M."/>
            <person name="Chen A."/>
            <person name="Palaniappan K."/>
            <person name="Land M."/>
            <person name="Hauser L."/>
            <person name="Detter J.C."/>
            <person name="Brambilla E.M."/>
            <person name="Rohde M."/>
            <person name="Goker M."/>
            <person name="Woyke T."/>
            <person name="Bristow J."/>
            <person name="Eisen J.A."/>
            <person name="Markowitz V."/>
            <person name="Hugenholtz P."/>
            <person name="Kyrpides N.C."/>
            <person name="Klenk H.P."/>
            <person name="Ivanova N."/>
        </authorList>
    </citation>
    <scope>NUCLEOTIDE SEQUENCE [LARGE SCALE GENOMIC DNA]</scope>
    <source>
        <strain evidence="8">DSM 17128</strain>
    </source>
</reference>
<evidence type="ECO:0000256" key="5">
    <source>
        <dbReference type="SAM" id="Phobius"/>
    </source>
</evidence>
<keyword evidence="2 5" id="KW-0812">Transmembrane</keyword>